<evidence type="ECO:0000313" key="3">
    <source>
        <dbReference type="Proteomes" id="UP001433268"/>
    </source>
</evidence>
<reference evidence="2 3" key="1">
    <citation type="submission" date="2023-01" db="EMBL/GenBank/DDBJ databases">
        <title>Analysis of 21 Apiospora genomes using comparative genomics revels a genus with tremendous synthesis potential of carbohydrate active enzymes and secondary metabolites.</title>
        <authorList>
            <person name="Sorensen T."/>
        </authorList>
    </citation>
    <scope>NUCLEOTIDE SEQUENCE [LARGE SCALE GENOMIC DNA]</scope>
    <source>
        <strain evidence="2 3">CBS 114990</strain>
    </source>
</reference>
<dbReference type="EMBL" id="JAQQWN010000010">
    <property type="protein sequence ID" value="KAK8062138.1"/>
    <property type="molecule type" value="Genomic_DNA"/>
</dbReference>
<keyword evidence="1" id="KW-0732">Signal</keyword>
<evidence type="ECO:0000256" key="1">
    <source>
        <dbReference type="SAM" id="SignalP"/>
    </source>
</evidence>
<dbReference type="Proteomes" id="UP001433268">
    <property type="component" value="Unassembled WGS sequence"/>
</dbReference>
<dbReference type="RefSeq" id="XP_066660737.1">
    <property type="nucleotide sequence ID" value="XM_066818549.1"/>
</dbReference>
<comment type="caution">
    <text evidence="2">The sequence shown here is derived from an EMBL/GenBank/DDBJ whole genome shotgun (WGS) entry which is preliminary data.</text>
</comment>
<organism evidence="2 3">
    <name type="scientific">Apiospora hydei</name>
    <dbReference type="NCBI Taxonomy" id="1337664"/>
    <lineage>
        <taxon>Eukaryota</taxon>
        <taxon>Fungi</taxon>
        <taxon>Dikarya</taxon>
        <taxon>Ascomycota</taxon>
        <taxon>Pezizomycotina</taxon>
        <taxon>Sordariomycetes</taxon>
        <taxon>Xylariomycetidae</taxon>
        <taxon>Amphisphaeriales</taxon>
        <taxon>Apiosporaceae</taxon>
        <taxon>Apiospora</taxon>
    </lineage>
</organism>
<name>A0ABR1UT78_9PEZI</name>
<keyword evidence="3" id="KW-1185">Reference proteome</keyword>
<feature type="signal peptide" evidence="1">
    <location>
        <begin position="1"/>
        <end position="21"/>
    </location>
</feature>
<proteinExistence type="predicted"/>
<accession>A0ABR1UT78</accession>
<evidence type="ECO:0000313" key="2">
    <source>
        <dbReference type="EMBL" id="KAK8062138.1"/>
    </source>
</evidence>
<feature type="chain" id="PRO_5045948373" evidence="1">
    <location>
        <begin position="22"/>
        <end position="264"/>
    </location>
</feature>
<gene>
    <name evidence="2" type="ORF">PG997_014235</name>
</gene>
<protein>
    <submittedName>
        <fullName evidence="2">Uncharacterized protein</fullName>
    </submittedName>
</protein>
<dbReference type="GeneID" id="92051609"/>
<sequence length="264" mass="29068">MKHPSLPTLSALLPLLRPATAIHANSVETPDSWSCDASRGIDISFTPAPEHHQILVSFPTIALTVTPPAHGYPGGASHVGCSALVGFVDFATQRRFAVANATWRADNGVDLPAGAELYRLTAKVEYRIERDMGTFPRKYPIVKDLSSAVLLDLDLDPKLGDQARQGKFEYFAENPNRVWSECKNGYEGNVTKMYFGLSGHTRKGGTSLPGWSMDLGLVWEDCYPPDDIGWGQAIINGWESCTYSNVNQTSRALLPDVFRKNRKN</sequence>